<accession>A0A6J4Q755</accession>
<evidence type="ECO:0000256" key="1">
    <source>
        <dbReference type="ARBA" id="ARBA00023002"/>
    </source>
</evidence>
<proteinExistence type="predicted"/>
<feature type="domain" description="SnoaL-like" evidence="3">
    <location>
        <begin position="10"/>
        <end position="107"/>
    </location>
</feature>
<dbReference type="Pfam" id="PF12680">
    <property type="entry name" value="SnoaL_2"/>
    <property type="match status" value="1"/>
</dbReference>
<gene>
    <name evidence="4" type="ORF">AVDCRST_MAG03-3566</name>
</gene>
<sequence length="328" mass="35554">MTNRDLLANAYAAFNRRDVDGLLELLTDEVNWPDGDARLSGKAAVRRYWLHQFTETRTHDEPLRFIDVSPGRTVVHIDQTVADLYGRVLSRGAFRYSFDIRGGLISRLDISVVTTIGFIGSGEIGSTLARLAVDAGYDVVLSNSRRPETIADIVAKLGPSARAATAGDAARAGDVVVIAIPLKAYRAVPVEPLTGKVVIDTNNYFPHRGGVFPELEAETTTTSELLQQHLSTSHVVKAFNNIGYRELATQGQPAGIPGRRAMSIAGDDAAAKKTVGTLIGEFGYDVVDVGPLAEGWRYQRDTPAWTGRRTADQLRTALGQAKRYAGMS</sequence>
<dbReference type="PANTHER" id="PTHR14239">
    <property type="entry name" value="DUDULIN-RELATED"/>
    <property type="match status" value="1"/>
</dbReference>
<dbReference type="InterPro" id="IPR032710">
    <property type="entry name" value="NTF2-like_dom_sf"/>
</dbReference>
<protein>
    <submittedName>
        <fullName evidence="4">Predicted dinucleotide-binding enzymes</fullName>
    </submittedName>
</protein>
<feature type="domain" description="Pyrroline-5-carboxylate reductase catalytic N-terminal" evidence="2">
    <location>
        <begin position="115"/>
        <end position="204"/>
    </location>
</feature>
<evidence type="ECO:0000259" key="2">
    <source>
        <dbReference type="Pfam" id="PF03807"/>
    </source>
</evidence>
<evidence type="ECO:0000259" key="3">
    <source>
        <dbReference type="Pfam" id="PF12680"/>
    </source>
</evidence>
<organism evidence="4">
    <name type="scientific">uncultured Rubrobacteraceae bacterium</name>
    <dbReference type="NCBI Taxonomy" id="349277"/>
    <lineage>
        <taxon>Bacteria</taxon>
        <taxon>Bacillati</taxon>
        <taxon>Actinomycetota</taxon>
        <taxon>Rubrobacteria</taxon>
        <taxon>Rubrobacterales</taxon>
        <taxon>Rubrobacteraceae</taxon>
        <taxon>environmental samples</taxon>
    </lineage>
</organism>
<reference evidence="4" key="1">
    <citation type="submission" date="2020-02" db="EMBL/GenBank/DDBJ databases">
        <authorList>
            <person name="Meier V. D."/>
        </authorList>
    </citation>
    <scope>NUCLEOTIDE SEQUENCE</scope>
    <source>
        <strain evidence="4">AVDCRST_MAG03</strain>
    </source>
</reference>
<dbReference type="InterPro" id="IPR051267">
    <property type="entry name" value="STEAP_metalloreductase"/>
</dbReference>
<dbReference type="AlphaFoldDB" id="A0A6J4Q755"/>
<dbReference type="GO" id="GO:0016491">
    <property type="term" value="F:oxidoreductase activity"/>
    <property type="evidence" value="ECO:0007669"/>
    <property type="project" value="UniProtKB-KW"/>
</dbReference>
<evidence type="ECO:0000313" key="4">
    <source>
        <dbReference type="EMBL" id="CAA9435496.1"/>
    </source>
</evidence>
<dbReference type="EMBL" id="CADCUT010000210">
    <property type="protein sequence ID" value="CAA9435496.1"/>
    <property type="molecule type" value="Genomic_DNA"/>
</dbReference>
<dbReference type="Gene3D" id="3.40.50.720">
    <property type="entry name" value="NAD(P)-binding Rossmann-like Domain"/>
    <property type="match status" value="1"/>
</dbReference>
<dbReference type="Gene3D" id="3.10.450.50">
    <property type="match status" value="1"/>
</dbReference>
<dbReference type="Pfam" id="PF03807">
    <property type="entry name" value="F420_oxidored"/>
    <property type="match status" value="1"/>
</dbReference>
<dbReference type="InterPro" id="IPR036291">
    <property type="entry name" value="NAD(P)-bd_dom_sf"/>
</dbReference>
<dbReference type="InterPro" id="IPR037401">
    <property type="entry name" value="SnoaL-like"/>
</dbReference>
<dbReference type="SUPFAM" id="SSF51735">
    <property type="entry name" value="NAD(P)-binding Rossmann-fold domains"/>
    <property type="match status" value="1"/>
</dbReference>
<keyword evidence="1" id="KW-0560">Oxidoreductase</keyword>
<dbReference type="SUPFAM" id="SSF54427">
    <property type="entry name" value="NTF2-like"/>
    <property type="match status" value="1"/>
</dbReference>
<name>A0A6J4Q755_9ACTN</name>
<dbReference type="InterPro" id="IPR028939">
    <property type="entry name" value="P5C_Rdtase_cat_N"/>
</dbReference>